<name>A0AA39VEG2_ACESA</name>
<comment type="caution">
    <text evidence="6">The sequence shown here is derived from an EMBL/GenBank/DDBJ whole genome shotgun (WGS) entry which is preliminary data.</text>
</comment>
<evidence type="ECO:0000259" key="5">
    <source>
        <dbReference type="Pfam" id="PF08100"/>
    </source>
</evidence>
<dbReference type="InterPro" id="IPR016461">
    <property type="entry name" value="COMT-like"/>
</dbReference>
<dbReference type="PROSITE" id="PS51683">
    <property type="entry name" value="SAM_OMT_II"/>
    <property type="match status" value="1"/>
</dbReference>
<dbReference type="GO" id="GO:0046983">
    <property type="term" value="F:protein dimerization activity"/>
    <property type="evidence" value="ECO:0007669"/>
    <property type="project" value="InterPro"/>
</dbReference>
<dbReference type="FunFam" id="1.10.10.10:FF:000357">
    <property type="entry name" value="Caffeic acid 3-O-methyltransferase"/>
    <property type="match status" value="1"/>
</dbReference>
<evidence type="ECO:0000313" key="6">
    <source>
        <dbReference type="EMBL" id="KAK0574948.1"/>
    </source>
</evidence>
<organism evidence="6 7">
    <name type="scientific">Acer saccharum</name>
    <name type="common">Sugar maple</name>
    <dbReference type="NCBI Taxonomy" id="4024"/>
    <lineage>
        <taxon>Eukaryota</taxon>
        <taxon>Viridiplantae</taxon>
        <taxon>Streptophyta</taxon>
        <taxon>Embryophyta</taxon>
        <taxon>Tracheophyta</taxon>
        <taxon>Spermatophyta</taxon>
        <taxon>Magnoliopsida</taxon>
        <taxon>eudicotyledons</taxon>
        <taxon>Gunneridae</taxon>
        <taxon>Pentapetalae</taxon>
        <taxon>rosids</taxon>
        <taxon>malvids</taxon>
        <taxon>Sapindales</taxon>
        <taxon>Sapindaceae</taxon>
        <taxon>Hippocastanoideae</taxon>
        <taxon>Acereae</taxon>
        <taxon>Acer</taxon>
    </lineage>
</organism>
<dbReference type="InterPro" id="IPR029063">
    <property type="entry name" value="SAM-dependent_MTases_sf"/>
</dbReference>
<dbReference type="InterPro" id="IPR036388">
    <property type="entry name" value="WH-like_DNA-bd_sf"/>
</dbReference>
<dbReference type="AlphaFoldDB" id="A0AA39VEG2"/>
<protein>
    <submittedName>
        <fullName evidence="6">Uncharacterized protein</fullName>
    </submittedName>
</protein>
<keyword evidence="7" id="KW-1185">Reference proteome</keyword>
<feature type="domain" description="O-methyltransferase dimerisation" evidence="5">
    <location>
        <begin position="30"/>
        <end position="117"/>
    </location>
</feature>
<reference evidence="6" key="1">
    <citation type="journal article" date="2022" name="Plant J.">
        <title>Strategies of tolerance reflected in two North American maple genomes.</title>
        <authorList>
            <person name="McEvoy S.L."/>
            <person name="Sezen U.U."/>
            <person name="Trouern-Trend A."/>
            <person name="McMahon S.M."/>
            <person name="Schaberg P.G."/>
            <person name="Yang J."/>
            <person name="Wegrzyn J.L."/>
            <person name="Swenson N.G."/>
        </authorList>
    </citation>
    <scope>NUCLEOTIDE SEQUENCE</scope>
    <source>
        <strain evidence="6">NS2018</strain>
    </source>
</reference>
<dbReference type="GO" id="GO:0032259">
    <property type="term" value="P:methylation"/>
    <property type="evidence" value="ECO:0007669"/>
    <property type="project" value="UniProtKB-KW"/>
</dbReference>
<dbReference type="FunFam" id="3.40.50.150:FF:000061">
    <property type="entry name" value="Caffeic acid O-methyltransferase"/>
    <property type="match status" value="1"/>
</dbReference>
<dbReference type="EMBL" id="JAUESC010000387">
    <property type="protein sequence ID" value="KAK0574948.1"/>
    <property type="molecule type" value="Genomic_DNA"/>
</dbReference>
<dbReference type="SUPFAM" id="SSF53335">
    <property type="entry name" value="S-adenosyl-L-methionine-dependent methyltransferases"/>
    <property type="match status" value="1"/>
</dbReference>
<evidence type="ECO:0000259" key="4">
    <source>
        <dbReference type="Pfam" id="PF00891"/>
    </source>
</evidence>
<dbReference type="PIRSF" id="PIRSF005739">
    <property type="entry name" value="O-mtase"/>
    <property type="match status" value="1"/>
</dbReference>
<reference evidence="6" key="2">
    <citation type="submission" date="2023-06" db="EMBL/GenBank/DDBJ databases">
        <authorList>
            <person name="Swenson N.G."/>
            <person name="Wegrzyn J.L."/>
            <person name="Mcevoy S.L."/>
        </authorList>
    </citation>
    <scope>NUCLEOTIDE SEQUENCE</scope>
    <source>
        <strain evidence="6">NS2018</strain>
        <tissue evidence="6">Leaf</tissue>
    </source>
</reference>
<dbReference type="InterPro" id="IPR012967">
    <property type="entry name" value="COMT_dimerisation"/>
</dbReference>
<dbReference type="Proteomes" id="UP001168877">
    <property type="component" value="Unassembled WGS sequence"/>
</dbReference>
<evidence type="ECO:0000256" key="3">
    <source>
        <dbReference type="ARBA" id="ARBA00022691"/>
    </source>
</evidence>
<dbReference type="Gene3D" id="3.40.50.150">
    <property type="entry name" value="Vaccinia Virus protein VP39"/>
    <property type="match status" value="1"/>
</dbReference>
<dbReference type="Pfam" id="PF08100">
    <property type="entry name" value="Dimerisation"/>
    <property type="match status" value="1"/>
</dbReference>
<dbReference type="SUPFAM" id="SSF46785">
    <property type="entry name" value="Winged helix' DNA-binding domain"/>
    <property type="match status" value="1"/>
</dbReference>
<keyword evidence="1" id="KW-0489">Methyltransferase</keyword>
<feature type="domain" description="O-methyltransferase C-terminal" evidence="4">
    <location>
        <begin position="140"/>
        <end position="345"/>
    </location>
</feature>
<keyword evidence="2" id="KW-0808">Transferase</keyword>
<evidence type="ECO:0000256" key="1">
    <source>
        <dbReference type="ARBA" id="ARBA00022603"/>
    </source>
</evidence>
<gene>
    <name evidence="6" type="ORF">LWI29_031423</name>
</gene>
<proteinExistence type="predicted"/>
<sequence length="363" mass="40360">MAPSVLETQPEPNTQQEEEEEAYYSYANNLAMSVVLPMAMKTAIELDVFEIIGKADPGAKLSASEIATQIPTTNPNATNMLDRILRLLASYRVLDCSLNSGRERLYGISRVSKYFVSNEEGVSLASFLVLPLQSVFLESWPKLKDAIMKGGIPFNMVHGMHLFEYAAANPKFNEVYNNALFNSTTIVMKKTLESYKGFEQFKQLVDVGGGLGMTLSVITSKYPHIKAINFDLPHVINDAPSYPGVEHLSGDMFQSVPKGDAIILKSVLNCWDDNNCLRLLKNCYKAIPEDGKVIVMNGVLPLEPETSEAARDISLLHVRLMIRDDGATERTKEEYMALATGSGFKGINFVCCVCNFYIMEFFK</sequence>
<dbReference type="GO" id="GO:0008171">
    <property type="term" value="F:O-methyltransferase activity"/>
    <property type="evidence" value="ECO:0007669"/>
    <property type="project" value="InterPro"/>
</dbReference>
<evidence type="ECO:0000256" key="2">
    <source>
        <dbReference type="ARBA" id="ARBA00022679"/>
    </source>
</evidence>
<evidence type="ECO:0000313" key="7">
    <source>
        <dbReference type="Proteomes" id="UP001168877"/>
    </source>
</evidence>
<accession>A0AA39VEG2</accession>
<keyword evidence="3" id="KW-0949">S-adenosyl-L-methionine</keyword>
<dbReference type="PANTHER" id="PTHR11746">
    <property type="entry name" value="O-METHYLTRANSFERASE"/>
    <property type="match status" value="1"/>
</dbReference>
<dbReference type="InterPro" id="IPR001077">
    <property type="entry name" value="COMT_C"/>
</dbReference>
<dbReference type="Gene3D" id="1.10.10.10">
    <property type="entry name" value="Winged helix-like DNA-binding domain superfamily/Winged helix DNA-binding domain"/>
    <property type="match status" value="1"/>
</dbReference>
<dbReference type="Pfam" id="PF00891">
    <property type="entry name" value="Methyltransf_2"/>
    <property type="match status" value="1"/>
</dbReference>
<dbReference type="InterPro" id="IPR036390">
    <property type="entry name" value="WH_DNA-bd_sf"/>
</dbReference>